<dbReference type="GeneID" id="79176981"/>
<dbReference type="GO" id="GO:1990281">
    <property type="term" value="C:efflux pump complex"/>
    <property type="evidence" value="ECO:0007669"/>
    <property type="project" value="TreeGrafter"/>
</dbReference>
<keyword evidence="5" id="KW-1185">Reference proteome</keyword>
<keyword evidence="2" id="KW-0175">Coiled coil</keyword>
<dbReference type="AlphaFoldDB" id="M5DRP6"/>
<reference evidence="4 5" key="1">
    <citation type="journal article" date="2013" name="Genome Announc.">
        <title>Genome Sequence of Thalassolituus oleivorans MIL-1 (DSM 14913T).</title>
        <authorList>
            <person name="Golyshin P.N."/>
            <person name="Werner J."/>
            <person name="Chernikova T.N."/>
            <person name="Tran H."/>
            <person name="Ferrer M."/>
            <person name="Yakimov M.M."/>
            <person name="Teeling H."/>
            <person name="Golyshina O.V."/>
        </authorList>
    </citation>
    <scope>NUCLEOTIDE SEQUENCE [LARGE SCALE GENOMIC DNA]</scope>
    <source>
        <strain evidence="4 5">MIL-1</strain>
    </source>
</reference>
<dbReference type="GO" id="GO:0015562">
    <property type="term" value="F:efflux transmembrane transporter activity"/>
    <property type="evidence" value="ECO:0007669"/>
    <property type="project" value="TreeGrafter"/>
</dbReference>
<dbReference type="PANTHER" id="PTHR30469:SF15">
    <property type="entry name" value="HLYD FAMILY OF SECRETION PROTEINS"/>
    <property type="match status" value="1"/>
</dbReference>
<dbReference type="InterPro" id="IPR058792">
    <property type="entry name" value="Beta-barrel_RND_2"/>
</dbReference>
<dbReference type="STRING" id="187493.CN03_07415"/>
<evidence type="ECO:0000259" key="3">
    <source>
        <dbReference type="Pfam" id="PF25954"/>
    </source>
</evidence>
<feature type="domain" description="CusB-like beta-barrel" evidence="3">
    <location>
        <begin position="222"/>
        <end position="280"/>
    </location>
</feature>
<dbReference type="Proteomes" id="UP000011866">
    <property type="component" value="Chromosome"/>
</dbReference>
<protein>
    <submittedName>
        <fullName evidence="4">Membrane-fusion protein</fullName>
    </submittedName>
</protein>
<evidence type="ECO:0000256" key="2">
    <source>
        <dbReference type="SAM" id="Coils"/>
    </source>
</evidence>
<dbReference type="Gene3D" id="2.40.50.100">
    <property type="match status" value="1"/>
</dbReference>
<dbReference type="PATRIC" id="fig|1298593.3.peg.2064"/>
<dbReference type="PANTHER" id="PTHR30469">
    <property type="entry name" value="MULTIDRUG RESISTANCE PROTEIN MDTA"/>
    <property type="match status" value="1"/>
</dbReference>
<sequence>MKSALIIGGTVVAIIAAISLWPETPVAVTTTPVQVGKVESLVSNTRSGTVQACLRSHLSLTQGGQVNQLLVQQGDTVVAGQLLMTLWNDDIKAGIAQAQAQVAIAQSNKASRCRQAEADLRDAKRLRDLRKRNMASEEQLDRSNTVADISRFACEQQDAQIQQVQAALDLQQARLAQTELRAPFAGIIAEVNGEVGEYATPSPPGVATPPAIDLINQECLYVRAPIDEVDAAQVKIGMETRVTLDAFQDQTFTGLVSRIAPYVQDLEKQARTVDVDVTLSSLPQDIDLLIGYSADIEVITASRDNVVRIPTELLLEGNKVLTVQNDAIAEVPLTLGLTNWTWSEVTAGLKAGDAVINSLDIPDLNPGIKVKITPASDSGITKDD</sequence>
<dbReference type="NCBIfam" id="TIGR01730">
    <property type="entry name" value="RND_mfp"/>
    <property type="match status" value="1"/>
</dbReference>
<dbReference type="KEGG" id="tol:TOL_2165"/>
<dbReference type="Pfam" id="PF25954">
    <property type="entry name" value="Beta-barrel_RND_2"/>
    <property type="match status" value="1"/>
</dbReference>
<dbReference type="eggNOG" id="COG0845">
    <property type="taxonomic scope" value="Bacteria"/>
</dbReference>
<dbReference type="SUPFAM" id="SSF111369">
    <property type="entry name" value="HlyD-like secretion proteins"/>
    <property type="match status" value="1"/>
</dbReference>
<evidence type="ECO:0000313" key="5">
    <source>
        <dbReference type="Proteomes" id="UP000011866"/>
    </source>
</evidence>
<feature type="coiled-coil region" evidence="2">
    <location>
        <begin position="126"/>
        <end position="181"/>
    </location>
</feature>
<proteinExistence type="inferred from homology"/>
<dbReference type="Gene3D" id="2.40.420.20">
    <property type="match status" value="1"/>
</dbReference>
<dbReference type="RefSeq" id="WP_015487290.1">
    <property type="nucleotide sequence ID" value="NC_020888.1"/>
</dbReference>
<dbReference type="Gene3D" id="1.10.287.470">
    <property type="entry name" value="Helix hairpin bin"/>
    <property type="match status" value="1"/>
</dbReference>
<gene>
    <name evidence="4" type="ORF">TOL_2165</name>
</gene>
<dbReference type="Gene3D" id="2.40.30.170">
    <property type="match status" value="1"/>
</dbReference>
<dbReference type="InterPro" id="IPR006143">
    <property type="entry name" value="RND_pump_MFP"/>
</dbReference>
<comment type="similarity">
    <text evidence="1">Belongs to the membrane fusion protein (MFP) (TC 8.A.1) family.</text>
</comment>
<dbReference type="EMBL" id="HF680312">
    <property type="protein sequence ID" value="CCU72570.1"/>
    <property type="molecule type" value="Genomic_DNA"/>
</dbReference>
<evidence type="ECO:0000256" key="1">
    <source>
        <dbReference type="ARBA" id="ARBA00009477"/>
    </source>
</evidence>
<accession>M5DRP6</accession>
<name>M5DRP6_9GAMM</name>
<dbReference type="HOGENOM" id="CLU_018816_14_1_6"/>
<organism evidence="4 5">
    <name type="scientific">Thalassolituus oleivorans MIL-1</name>
    <dbReference type="NCBI Taxonomy" id="1298593"/>
    <lineage>
        <taxon>Bacteria</taxon>
        <taxon>Pseudomonadati</taxon>
        <taxon>Pseudomonadota</taxon>
        <taxon>Gammaproteobacteria</taxon>
        <taxon>Oceanospirillales</taxon>
        <taxon>Oceanospirillaceae</taxon>
        <taxon>Thalassolituus</taxon>
    </lineage>
</organism>
<evidence type="ECO:0000313" key="4">
    <source>
        <dbReference type="EMBL" id="CCU72570.1"/>
    </source>
</evidence>